<evidence type="ECO:0000256" key="1">
    <source>
        <dbReference type="SAM" id="Coils"/>
    </source>
</evidence>
<evidence type="ECO:0000256" key="2">
    <source>
        <dbReference type="SAM" id="MobiDB-lite"/>
    </source>
</evidence>
<feature type="region of interest" description="Disordered" evidence="2">
    <location>
        <begin position="1"/>
        <end position="87"/>
    </location>
</feature>
<sequence>MQYTIEFAEQDADDMNFTDGGGDFPSLPAAAGGRATTERPSSSWRPPDVSQQLLPPRRRSCSRGRARGRSRFRGYSRSQGRSKSRVPTVRNGVQQGNQHQTWASMIKGSQPQLKGRINPEHHSDILAQMQREIANLRAIVEQLRAEIADLRKSQDVLSPSPSNTVPCTEATSDASHDGVPMDVQPGAKPTKKIALERPANNEETDLKTQVKDTLNEIKSALRAVVESVAVLDSSVTKIEADQVKALQSAEATPA</sequence>
<organism evidence="3 4">
    <name type="scientific">Rhipicephalus microplus</name>
    <name type="common">Cattle tick</name>
    <name type="synonym">Boophilus microplus</name>
    <dbReference type="NCBI Taxonomy" id="6941"/>
    <lineage>
        <taxon>Eukaryota</taxon>
        <taxon>Metazoa</taxon>
        <taxon>Ecdysozoa</taxon>
        <taxon>Arthropoda</taxon>
        <taxon>Chelicerata</taxon>
        <taxon>Arachnida</taxon>
        <taxon>Acari</taxon>
        <taxon>Parasitiformes</taxon>
        <taxon>Ixodida</taxon>
        <taxon>Ixodoidea</taxon>
        <taxon>Ixodidae</taxon>
        <taxon>Rhipicephalinae</taxon>
        <taxon>Rhipicephalus</taxon>
        <taxon>Boophilus</taxon>
    </lineage>
</organism>
<feature type="compositionally biased region" description="Polar residues" evidence="2">
    <location>
        <begin position="38"/>
        <end position="53"/>
    </location>
</feature>
<accession>A0A9J6D6X4</accession>
<proteinExistence type="predicted"/>
<feature type="region of interest" description="Disordered" evidence="2">
    <location>
        <begin position="154"/>
        <end position="186"/>
    </location>
</feature>
<feature type="compositionally biased region" description="Basic residues" evidence="2">
    <location>
        <begin position="56"/>
        <end position="84"/>
    </location>
</feature>
<reference evidence="3" key="1">
    <citation type="journal article" date="2020" name="Cell">
        <title>Large-Scale Comparative Analyses of Tick Genomes Elucidate Their Genetic Diversity and Vector Capacities.</title>
        <authorList>
            <consortium name="Tick Genome and Microbiome Consortium (TIGMIC)"/>
            <person name="Jia N."/>
            <person name="Wang J."/>
            <person name="Shi W."/>
            <person name="Du L."/>
            <person name="Sun Y."/>
            <person name="Zhan W."/>
            <person name="Jiang J.F."/>
            <person name="Wang Q."/>
            <person name="Zhang B."/>
            <person name="Ji P."/>
            <person name="Bell-Sakyi L."/>
            <person name="Cui X.M."/>
            <person name="Yuan T.T."/>
            <person name="Jiang B.G."/>
            <person name="Yang W.F."/>
            <person name="Lam T.T."/>
            <person name="Chang Q.C."/>
            <person name="Ding S.J."/>
            <person name="Wang X.J."/>
            <person name="Zhu J.G."/>
            <person name="Ruan X.D."/>
            <person name="Zhao L."/>
            <person name="Wei J.T."/>
            <person name="Ye R.Z."/>
            <person name="Que T.C."/>
            <person name="Du C.H."/>
            <person name="Zhou Y.H."/>
            <person name="Cheng J.X."/>
            <person name="Dai P.F."/>
            <person name="Guo W.B."/>
            <person name="Han X.H."/>
            <person name="Huang E.J."/>
            <person name="Li L.F."/>
            <person name="Wei W."/>
            <person name="Gao Y.C."/>
            <person name="Liu J.Z."/>
            <person name="Shao H.Z."/>
            <person name="Wang X."/>
            <person name="Wang C.C."/>
            <person name="Yang T.C."/>
            <person name="Huo Q.B."/>
            <person name="Li W."/>
            <person name="Chen H.Y."/>
            <person name="Chen S.E."/>
            <person name="Zhou L.G."/>
            <person name="Ni X.B."/>
            <person name="Tian J.H."/>
            <person name="Sheng Y."/>
            <person name="Liu T."/>
            <person name="Pan Y.S."/>
            <person name="Xia L.Y."/>
            <person name="Li J."/>
            <person name="Zhao F."/>
            <person name="Cao W.C."/>
        </authorList>
    </citation>
    <scope>NUCLEOTIDE SEQUENCE</scope>
    <source>
        <strain evidence="3">Rmic-2018</strain>
    </source>
</reference>
<dbReference type="EMBL" id="JABSTU010000011">
    <property type="protein sequence ID" value="KAH8009808.1"/>
    <property type="molecule type" value="Genomic_DNA"/>
</dbReference>
<feature type="coiled-coil region" evidence="1">
    <location>
        <begin position="126"/>
        <end position="153"/>
    </location>
</feature>
<protein>
    <submittedName>
        <fullName evidence="3">Uncharacterized protein</fullName>
    </submittedName>
</protein>
<name>A0A9J6D6X4_RHIMP</name>
<reference evidence="3" key="2">
    <citation type="submission" date="2021-09" db="EMBL/GenBank/DDBJ databases">
        <authorList>
            <person name="Jia N."/>
            <person name="Wang J."/>
            <person name="Shi W."/>
            <person name="Du L."/>
            <person name="Sun Y."/>
            <person name="Zhan W."/>
            <person name="Jiang J."/>
            <person name="Wang Q."/>
            <person name="Zhang B."/>
            <person name="Ji P."/>
            <person name="Sakyi L.B."/>
            <person name="Cui X."/>
            <person name="Yuan T."/>
            <person name="Jiang B."/>
            <person name="Yang W."/>
            <person name="Lam T.T.-Y."/>
            <person name="Chang Q."/>
            <person name="Ding S."/>
            <person name="Wang X."/>
            <person name="Zhu J."/>
            <person name="Ruan X."/>
            <person name="Zhao L."/>
            <person name="Wei J."/>
            <person name="Que T."/>
            <person name="Du C."/>
            <person name="Cheng J."/>
            <person name="Dai P."/>
            <person name="Han X."/>
            <person name="Huang E."/>
            <person name="Gao Y."/>
            <person name="Liu J."/>
            <person name="Shao H."/>
            <person name="Ye R."/>
            <person name="Li L."/>
            <person name="Wei W."/>
            <person name="Wang X."/>
            <person name="Wang C."/>
            <person name="Huo Q."/>
            <person name="Li W."/>
            <person name="Guo W."/>
            <person name="Chen H."/>
            <person name="Chen S."/>
            <person name="Zhou L."/>
            <person name="Zhou L."/>
            <person name="Ni X."/>
            <person name="Tian J."/>
            <person name="Zhou Y."/>
            <person name="Sheng Y."/>
            <person name="Liu T."/>
            <person name="Pan Y."/>
            <person name="Xia L."/>
            <person name="Li J."/>
            <person name="Zhao F."/>
            <person name="Cao W."/>
        </authorList>
    </citation>
    <scope>NUCLEOTIDE SEQUENCE</scope>
    <source>
        <strain evidence="3">Rmic-2018</strain>
        <tissue evidence="3">Larvae</tissue>
    </source>
</reference>
<keyword evidence="1" id="KW-0175">Coiled coil</keyword>
<dbReference type="Proteomes" id="UP000821866">
    <property type="component" value="Chromosome 9"/>
</dbReference>
<feature type="compositionally biased region" description="Polar residues" evidence="2">
    <location>
        <begin position="155"/>
        <end position="173"/>
    </location>
</feature>
<evidence type="ECO:0000313" key="4">
    <source>
        <dbReference type="Proteomes" id="UP000821866"/>
    </source>
</evidence>
<gene>
    <name evidence="3" type="ORF">HPB51_019877</name>
</gene>
<keyword evidence="4" id="KW-1185">Reference proteome</keyword>
<comment type="caution">
    <text evidence="3">The sequence shown here is derived from an EMBL/GenBank/DDBJ whole genome shotgun (WGS) entry which is preliminary data.</text>
</comment>
<dbReference type="AlphaFoldDB" id="A0A9J6D6X4"/>
<evidence type="ECO:0000313" key="3">
    <source>
        <dbReference type="EMBL" id="KAH8009808.1"/>
    </source>
</evidence>